<dbReference type="EMBL" id="LC779065">
    <property type="protein sequence ID" value="BES79873.1"/>
    <property type="molecule type" value="Genomic_DNA"/>
</dbReference>
<dbReference type="Proteomes" id="UP001304813">
    <property type="component" value="Segment"/>
</dbReference>
<reference evidence="1 2" key="1">
    <citation type="submission" date="2023-09" db="EMBL/GenBank/DDBJ databases">
        <title>Analysis of phage genome (vB_Yru_GN1) of the bacterium (Yersinia ruckeri).</title>
        <authorList>
            <person name="Ganjoor M.S."/>
            <person name="Bouzari M."/>
            <person name="Soleimani-Delfan A."/>
        </authorList>
    </citation>
    <scope>NUCLEOTIDE SEQUENCE [LARGE SCALE GENOMIC DNA]</scope>
    <source>
        <strain evidence="2">vB_Yru_GN1</strain>
    </source>
</reference>
<name>A0AA86J536_9CAUD</name>
<accession>A0AA86J536</accession>
<sequence length="143" mass="16293">MNVIKAEVLSLEDLQQDYERFDDNDEESQNALLESVSSYLNLEEVVVISSDELFSISDDPEVDYKSLEERFYNIVNSLELSGNENLELVVHHNDFGTKIINDLYDGTKVVLFINPESDTYTLFMSIDSFKLLFDEVTGNDSGS</sequence>
<proteinExistence type="predicted"/>
<keyword evidence="2" id="KW-1185">Reference proteome</keyword>
<evidence type="ECO:0000313" key="2">
    <source>
        <dbReference type="Proteomes" id="UP001304813"/>
    </source>
</evidence>
<organism evidence="1 2">
    <name type="scientific">Yersinia phage vB_Yru_GN1</name>
    <dbReference type="NCBI Taxonomy" id="3074381"/>
    <lineage>
        <taxon>Viruses</taxon>
        <taxon>Duplodnaviria</taxon>
        <taxon>Heunggongvirae</taxon>
        <taxon>Uroviricota</taxon>
        <taxon>Caudoviricetes</taxon>
        <taxon>Caudoviricetes incertae sedis</taxon>
        <taxon>Sepahanvirus</taxon>
        <taxon>Sepahanvirus vB-Yru-GN1</taxon>
    </lineage>
</organism>
<evidence type="ECO:0000313" key="1">
    <source>
        <dbReference type="EMBL" id="BES79873.1"/>
    </source>
</evidence>
<protein>
    <submittedName>
        <fullName evidence="1">Uncharacterized protein</fullName>
    </submittedName>
</protein>